<evidence type="ECO:0000313" key="4">
    <source>
        <dbReference type="Proteomes" id="UP000183287"/>
    </source>
</evidence>
<dbReference type="NCBIfam" id="NF033580">
    <property type="entry name" value="transpos_IS5_3"/>
    <property type="match status" value="1"/>
</dbReference>
<sequence length="224" mass="26467">MRQVVNAILYILKTGCQWRQLPREFPVWSSVYYYFYRWSYNGTWERLHHLLRSRLREKCGRHKQPTAGCPDSQSVKCIAVSGQRGFDAGKKINGHKRHILVDTPGLLLMVAVTAASVQDRDGARLLLRHLPGGCKKLRRIRVDGGYGGRLVKWVAQRFKFCLEVVLRPRETRKFVLLPRRRVVERTFSWLNHSRRLSKSYERITRTDKTWIYIAMTRIMLRRLT</sequence>
<dbReference type="PANTHER" id="PTHR30007:SF0">
    <property type="entry name" value="TRANSPOSASE"/>
    <property type="match status" value="1"/>
</dbReference>
<evidence type="ECO:0000259" key="2">
    <source>
        <dbReference type="Pfam" id="PF13340"/>
    </source>
</evidence>
<dbReference type="InterPro" id="IPR002559">
    <property type="entry name" value="Transposase_11"/>
</dbReference>
<organism evidence="3 4">
    <name type="scientific">Nitrosomonas communis</name>
    <dbReference type="NCBI Taxonomy" id="44574"/>
    <lineage>
        <taxon>Bacteria</taxon>
        <taxon>Pseudomonadati</taxon>
        <taxon>Pseudomonadota</taxon>
        <taxon>Betaproteobacteria</taxon>
        <taxon>Nitrosomonadales</taxon>
        <taxon>Nitrosomonadaceae</taxon>
        <taxon>Nitrosomonas</taxon>
    </lineage>
</organism>
<feature type="domain" description="Insertion element IS402-like" evidence="2">
    <location>
        <begin position="1"/>
        <end position="48"/>
    </location>
</feature>
<dbReference type="GO" id="GO:0006313">
    <property type="term" value="P:DNA transposition"/>
    <property type="evidence" value="ECO:0007669"/>
    <property type="project" value="InterPro"/>
</dbReference>
<proteinExistence type="predicted"/>
<reference evidence="4" key="1">
    <citation type="submission" date="2016-10" db="EMBL/GenBank/DDBJ databases">
        <authorList>
            <person name="Varghese N."/>
            <person name="Submissions S."/>
        </authorList>
    </citation>
    <scope>NUCLEOTIDE SEQUENCE [LARGE SCALE GENOMIC DNA]</scope>
    <source>
        <strain evidence="4">Nm44</strain>
    </source>
</reference>
<evidence type="ECO:0000259" key="1">
    <source>
        <dbReference type="Pfam" id="PF01609"/>
    </source>
</evidence>
<dbReference type="GO" id="GO:0003677">
    <property type="term" value="F:DNA binding"/>
    <property type="evidence" value="ECO:0007669"/>
    <property type="project" value="InterPro"/>
</dbReference>
<dbReference type="PANTHER" id="PTHR30007">
    <property type="entry name" value="PHP DOMAIN PROTEIN"/>
    <property type="match status" value="1"/>
</dbReference>
<accession>A0A1I4QWV8</accession>
<dbReference type="Pfam" id="PF13340">
    <property type="entry name" value="DUF4096"/>
    <property type="match status" value="1"/>
</dbReference>
<dbReference type="EMBL" id="FOUB01000029">
    <property type="protein sequence ID" value="SFM44529.1"/>
    <property type="molecule type" value="Genomic_DNA"/>
</dbReference>
<dbReference type="GO" id="GO:0004803">
    <property type="term" value="F:transposase activity"/>
    <property type="evidence" value="ECO:0007669"/>
    <property type="project" value="InterPro"/>
</dbReference>
<dbReference type="InterPro" id="IPR025161">
    <property type="entry name" value="IS402-like_dom"/>
</dbReference>
<protein>
    <submittedName>
        <fullName evidence="3">Putative transposase</fullName>
    </submittedName>
</protein>
<keyword evidence="4" id="KW-1185">Reference proteome</keyword>
<feature type="domain" description="Transposase IS4-like" evidence="1">
    <location>
        <begin position="68"/>
        <end position="217"/>
    </location>
</feature>
<evidence type="ECO:0000313" key="3">
    <source>
        <dbReference type="EMBL" id="SFM44529.1"/>
    </source>
</evidence>
<dbReference type="Pfam" id="PF01609">
    <property type="entry name" value="DDE_Tnp_1"/>
    <property type="match status" value="1"/>
</dbReference>
<dbReference type="AlphaFoldDB" id="A0A1I4QWV8"/>
<dbReference type="Proteomes" id="UP000183287">
    <property type="component" value="Unassembled WGS sequence"/>
</dbReference>
<name>A0A1I4QWV8_9PROT</name>
<gene>
    <name evidence="3" type="ORF">SAMN05421863_10295</name>
</gene>